<feature type="compositionally biased region" description="Gly residues" evidence="13">
    <location>
        <begin position="232"/>
        <end position="241"/>
    </location>
</feature>
<feature type="binding site" evidence="12">
    <location>
        <position position="94"/>
    </location>
    <ligand>
        <name>[4Fe-4S] cluster</name>
        <dbReference type="ChEBI" id="CHEBI:49883"/>
        <label>1</label>
    </ligand>
</feature>
<evidence type="ECO:0000256" key="13">
    <source>
        <dbReference type="SAM" id="MobiDB-lite"/>
    </source>
</evidence>
<dbReference type="EMBL" id="JABFJV010000252">
    <property type="protein sequence ID" value="NOK37759.1"/>
    <property type="molecule type" value="Genomic_DNA"/>
</dbReference>
<evidence type="ECO:0000256" key="8">
    <source>
        <dbReference type="ARBA" id="ARBA00023014"/>
    </source>
</evidence>
<dbReference type="PANTHER" id="PTHR10849:SF24">
    <property type="entry name" value="NADH-QUINONE OXIDOREDUCTASE SUBUNIT I 2"/>
    <property type="match status" value="1"/>
</dbReference>
<protein>
    <recommendedName>
        <fullName evidence="12">NADH-quinone oxidoreductase subunit I</fullName>
        <ecNumber evidence="12">7.1.1.-</ecNumber>
    </recommendedName>
    <alternativeName>
        <fullName evidence="12">NADH dehydrogenase I subunit I</fullName>
    </alternativeName>
    <alternativeName>
        <fullName evidence="12">NDH-1 subunit I</fullName>
    </alternativeName>
</protein>
<reference evidence="15 16" key="1">
    <citation type="submission" date="2020-05" db="EMBL/GenBank/DDBJ databases">
        <authorList>
            <person name="Whitworth D."/>
        </authorList>
    </citation>
    <scope>NUCLEOTIDE SEQUENCE [LARGE SCALE GENOMIC DNA]</scope>
    <source>
        <strain evidence="15 16">AB043B</strain>
    </source>
</reference>
<keyword evidence="10 12" id="KW-0830">Ubiquinone</keyword>
<evidence type="ECO:0000256" key="1">
    <source>
        <dbReference type="ARBA" id="ARBA00022475"/>
    </source>
</evidence>
<dbReference type="GO" id="GO:0005506">
    <property type="term" value="F:iron ion binding"/>
    <property type="evidence" value="ECO:0007669"/>
    <property type="project" value="UniProtKB-UniRule"/>
</dbReference>
<dbReference type="HAMAP" id="MF_01351">
    <property type="entry name" value="NDH1_NuoI"/>
    <property type="match status" value="1"/>
</dbReference>
<keyword evidence="5" id="KW-0677">Repeat</keyword>
<dbReference type="RefSeq" id="WP_171437625.1">
    <property type="nucleotide sequence ID" value="NZ_JABFJV010000252.1"/>
</dbReference>
<dbReference type="GO" id="GO:0051539">
    <property type="term" value="F:4 iron, 4 sulfur cluster binding"/>
    <property type="evidence" value="ECO:0007669"/>
    <property type="project" value="UniProtKB-KW"/>
</dbReference>
<comment type="subunit">
    <text evidence="12">NDH-1 is composed of 14 different subunits. Subunits NuoA, H, J, K, L, M, N constitute the membrane sector of the complex.</text>
</comment>
<feature type="compositionally biased region" description="Basic and acidic residues" evidence="13">
    <location>
        <begin position="188"/>
        <end position="226"/>
    </location>
</feature>
<sequence>MAFNASQDPRTDLRERMYIPELLRGLAITTRHFFRNMFGTRDPNPQVVDRTGMNLMTTVEYPEEKPIYPEGYRGLHRLVPRDDGKPRCVACYMCATICPAQCIYIEAGEYETADTDSESAVIEKYPTQFVIDELRCIVCGLCVEACPKDAIRMDTYMHTPSEYNRQNFVYDIPKLLKGPAVSHPSDPWNKRDSSAEPHHVHKEAHTRIGEGHEGHGDHGDHGDHGKHAQLGAGHGAHGKPGAGQTVVTQQGPIQVTKFLK</sequence>
<feature type="binding site" evidence="12">
    <location>
        <position position="98"/>
    </location>
    <ligand>
        <name>[4Fe-4S] cluster</name>
        <dbReference type="ChEBI" id="CHEBI:49883"/>
        <label>2</label>
    </ligand>
</feature>
<proteinExistence type="inferred from homology"/>
<dbReference type="GO" id="GO:0050136">
    <property type="term" value="F:NADH dehydrogenase (quinone) (non-electrogenic) activity"/>
    <property type="evidence" value="ECO:0007669"/>
    <property type="project" value="UniProtKB-UniRule"/>
</dbReference>
<feature type="domain" description="4Fe-4S ferredoxin-type" evidence="14">
    <location>
        <begin position="127"/>
        <end position="156"/>
    </location>
</feature>
<dbReference type="GO" id="GO:0048038">
    <property type="term" value="F:quinone binding"/>
    <property type="evidence" value="ECO:0007669"/>
    <property type="project" value="UniProtKB-KW"/>
</dbReference>
<keyword evidence="9 12" id="KW-0520">NAD</keyword>
<dbReference type="Gene3D" id="3.30.70.3270">
    <property type="match status" value="1"/>
</dbReference>
<dbReference type="InterPro" id="IPR010226">
    <property type="entry name" value="NADH_quinone_OxRdtase_chainI"/>
</dbReference>
<evidence type="ECO:0000256" key="10">
    <source>
        <dbReference type="ARBA" id="ARBA00023075"/>
    </source>
</evidence>
<keyword evidence="6 12" id="KW-1278">Translocase</keyword>
<evidence type="ECO:0000256" key="4">
    <source>
        <dbReference type="ARBA" id="ARBA00022723"/>
    </source>
</evidence>
<comment type="similarity">
    <text evidence="12">Belongs to the complex I 23 kDa subunit family.</text>
</comment>
<keyword evidence="11 12" id="KW-0472">Membrane</keyword>
<keyword evidence="4 12" id="KW-0479">Metal-binding</keyword>
<name>A0A7Y4KRR9_9BACT</name>
<dbReference type="EC" id="7.1.1.-" evidence="12"/>
<dbReference type="Pfam" id="PF00037">
    <property type="entry name" value="Fer4"/>
    <property type="match status" value="1"/>
</dbReference>
<feature type="binding site" evidence="12">
    <location>
        <position position="91"/>
    </location>
    <ligand>
        <name>[4Fe-4S] cluster</name>
        <dbReference type="ChEBI" id="CHEBI:49883"/>
        <label>1</label>
    </ligand>
</feature>
<feature type="binding site" evidence="12">
    <location>
        <position position="146"/>
    </location>
    <ligand>
        <name>[4Fe-4S] cluster</name>
        <dbReference type="ChEBI" id="CHEBI:49883"/>
        <label>1</label>
    </ligand>
</feature>
<feature type="binding site" evidence="12">
    <location>
        <position position="142"/>
    </location>
    <ligand>
        <name>[4Fe-4S] cluster</name>
        <dbReference type="ChEBI" id="CHEBI:49883"/>
        <label>2</label>
    </ligand>
</feature>
<dbReference type="GO" id="GO:0005886">
    <property type="term" value="C:plasma membrane"/>
    <property type="evidence" value="ECO:0007669"/>
    <property type="project" value="UniProtKB-SubCell"/>
</dbReference>
<comment type="function">
    <text evidence="12">NDH-1 shuttles electrons from NADH, via FMN and iron-sulfur (Fe-S) centers, to quinones in the respiratory chain. The immediate electron acceptor for the enzyme in this species is believed to be ubiquinone. Couples the redox reaction to proton translocation (for every two electrons transferred, four hydrogen ions are translocated across the cytoplasmic membrane), and thus conserves the redox energy in a proton gradient.</text>
</comment>
<comment type="catalytic activity">
    <reaction evidence="12">
        <text>a quinone + NADH + 5 H(+)(in) = a quinol + NAD(+) + 4 H(+)(out)</text>
        <dbReference type="Rhea" id="RHEA:57888"/>
        <dbReference type="ChEBI" id="CHEBI:15378"/>
        <dbReference type="ChEBI" id="CHEBI:24646"/>
        <dbReference type="ChEBI" id="CHEBI:57540"/>
        <dbReference type="ChEBI" id="CHEBI:57945"/>
        <dbReference type="ChEBI" id="CHEBI:132124"/>
    </reaction>
</comment>
<evidence type="ECO:0000256" key="9">
    <source>
        <dbReference type="ARBA" id="ARBA00023027"/>
    </source>
</evidence>
<keyword evidence="8 12" id="KW-0411">Iron-sulfur</keyword>
<feature type="domain" description="4Fe-4S ferredoxin-type" evidence="14">
    <location>
        <begin position="78"/>
        <end position="108"/>
    </location>
</feature>
<evidence type="ECO:0000256" key="2">
    <source>
        <dbReference type="ARBA" id="ARBA00022485"/>
    </source>
</evidence>
<dbReference type="AlphaFoldDB" id="A0A7Y4KRR9"/>
<evidence type="ECO:0000256" key="5">
    <source>
        <dbReference type="ARBA" id="ARBA00022737"/>
    </source>
</evidence>
<dbReference type="Proteomes" id="UP000563426">
    <property type="component" value="Unassembled WGS sequence"/>
</dbReference>
<dbReference type="PANTHER" id="PTHR10849">
    <property type="entry name" value="NADH DEHYDROGENASE UBIQUINONE IRON-SULFUR PROTEIN 8, MITOCHONDRIAL"/>
    <property type="match status" value="1"/>
</dbReference>
<keyword evidence="2 12" id="KW-0004">4Fe-4S</keyword>
<evidence type="ECO:0000256" key="11">
    <source>
        <dbReference type="ARBA" id="ARBA00023136"/>
    </source>
</evidence>
<gene>
    <name evidence="12" type="primary">nuoI</name>
    <name evidence="15" type="ORF">HMI49_31620</name>
</gene>
<organism evidence="15 16">
    <name type="scientific">Corallococcus exercitus</name>
    <dbReference type="NCBI Taxonomy" id="2316736"/>
    <lineage>
        <taxon>Bacteria</taxon>
        <taxon>Pseudomonadati</taxon>
        <taxon>Myxococcota</taxon>
        <taxon>Myxococcia</taxon>
        <taxon>Myxococcales</taxon>
        <taxon>Cystobacterineae</taxon>
        <taxon>Myxococcaceae</taxon>
        <taxon>Corallococcus</taxon>
    </lineage>
</organism>
<dbReference type="InterPro" id="IPR017896">
    <property type="entry name" value="4Fe4S_Fe-S-bd"/>
</dbReference>
<dbReference type="PROSITE" id="PS51379">
    <property type="entry name" value="4FE4S_FER_2"/>
    <property type="match status" value="2"/>
</dbReference>
<comment type="caution">
    <text evidence="15">The sequence shown here is derived from an EMBL/GenBank/DDBJ whole genome shotgun (WGS) entry which is preliminary data.</text>
</comment>
<dbReference type="InterPro" id="IPR017900">
    <property type="entry name" value="4Fe4S_Fe_S_CS"/>
</dbReference>
<evidence type="ECO:0000256" key="6">
    <source>
        <dbReference type="ARBA" id="ARBA00022967"/>
    </source>
</evidence>
<feature type="binding site" evidence="12">
    <location>
        <position position="139"/>
    </location>
    <ligand>
        <name>[4Fe-4S] cluster</name>
        <dbReference type="ChEBI" id="CHEBI:49883"/>
        <label>2</label>
    </ligand>
</feature>
<evidence type="ECO:0000259" key="14">
    <source>
        <dbReference type="PROSITE" id="PS51379"/>
    </source>
</evidence>
<comment type="cofactor">
    <cofactor evidence="12">
        <name>[4Fe-4S] cluster</name>
        <dbReference type="ChEBI" id="CHEBI:49883"/>
    </cofactor>
    <text evidence="12">Binds 2 [4Fe-4S] clusters per subunit.</text>
</comment>
<evidence type="ECO:0000256" key="3">
    <source>
        <dbReference type="ARBA" id="ARBA00022719"/>
    </source>
</evidence>
<comment type="subcellular location">
    <subcellularLocation>
        <location evidence="12">Cell membrane</location>
        <topology evidence="12">Peripheral membrane protein</topology>
    </subcellularLocation>
</comment>
<feature type="binding site" evidence="12">
    <location>
        <position position="136"/>
    </location>
    <ligand>
        <name>[4Fe-4S] cluster</name>
        <dbReference type="ChEBI" id="CHEBI:49883"/>
        <label>2</label>
    </ligand>
</feature>
<evidence type="ECO:0000256" key="7">
    <source>
        <dbReference type="ARBA" id="ARBA00023004"/>
    </source>
</evidence>
<keyword evidence="16" id="KW-1185">Reference proteome</keyword>
<keyword evidence="3 12" id="KW-0874">Quinone</keyword>
<accession>A0A7Y4KRR9</accession>
<dbReference type="PROSITE" id="PS00198">
    <property type="entry name" value="4FE4S_FER_1"/>
    <property type="match status" value="1"/>
</dbReference>
<evidence type="ECO:0000313" key="15">
    <source>
        <dbReference type="EMBL" id="NOK37759.1"/>
    </source>
</evidence>
<evidence type="ECO:0000256" key="12">
    <source>
        <dbReference type="HAMAP-Rule" id="MF_01351"/>
    </source>
</evidence>
<keyword evidence="1 12" id="KW-1003">Cell membrane</keyword>
<keyword evidence="7 12" id="KW-0408">Iron</keyword>
<feature type="binding site" evidence="12">
    <location>
        <position position="88"/>
    </location>
    <ligand>
        <name>[4Fe-4S] cluster</name>
        <dbReference type="ChEBI" id="CHEBI:49883"/>
        <label>1</label>
    </ligand>
</feature>
<evidence type="ECO:0000313" key="16">
    <source>
        <dbReference type="Proteomes" id="UP000563426"/>
    </source>
</evidence>
<feature type="region of interest" description="Disordered" evidence="13">
    <location>
        <begin position="181"/>
        <end position="260"/>
    </location>
</feature>
<dbReference type="SUPFAM" id="SSF54862">
    <property type="entry name" value="4Fe-4S ferredoxins"/>
    <property type="match status" value="1"/>
</dbReference>